<dbReference type="OrthoDB" id="291607at2759"/>
<reference evidence="1 2" key="1">
    <citation type="journal article" date="2015" name="Sci. Rep.">
        <title>Genome of the facultative scuticociliatosis pathogen Pseudocohnilembus persalinus provides insight into its virulence through horizontal gene transfer.</title>
        <authorList>
            <person name="Xiong J."/>
            <person name="Wang G."/>
            <person name="Cheng J."/>
            <person name="Tian M."/>
            <person name="Pan X."/>
            <person name="Warren A."/>
            <person name="Jiang C."/>
            <person name="Yuan D."/>
            <person name="Miao W."/>
        </authorList>
    </citation>
    <scope>NUCLEOTIDE SEQUENCE [LARGE SCALE GENOMIC DNA]</scope>
    <source>
        <strain evidence="1">36N120E</strain>
    </source>
</reference>
<evidence type="ECO:0008006" key="3">
    <source>
        <dbReference type="Google" id="ProtNLM"/>
    </source>
</evidence>
<dbReference type="Gene3D" id="3.30.470.20">
    <property type="entry name" value="ATP-grasp fold, B domain"/>
    <property type="match status" value="1"/>
</dbReference>
<dbReference type="PANTHER" id="PTHR47664:SF1">
    <property type="entry name" value="CHROMOSOME UNDETERMINED SCAFFOLD_14, WHOLE GENOME SHOTGUN SEQUENCE"/>
    <property type="match status" value="1"/>
</dbReference>
<keyword evidence="2" id="KW-1185">Reference proteome</keyword>
<gene>
    <name evidence="1" type="ORF">PPERSA_09408</name>
</gene>
<dbReference type="InterPro" id="IPR004344">
    <property type="entry name" value="TTL/TTLL_fam"/>
</dbReference>
<evidence type="ECO:0000313" key="1">
    <source>
        <dbReference type="EMBL" id="KRX09578.1"/>
    </source>
</evidence>
<dbReference type="PROSITE" id="PS51221">
    <property type="entry name" value="TTL"/>
    <property type="match status" value="1"/>
</dbReference>
<accession>A0A0V0R5E0</accession>
<evidence type="ECO:0000313" key="2">
    <source>
        <dbReference type="Proteomes" id="UP000054937"/>
    </source>
</evidence>
<dbReference type="EMBL" id="LDAU01000047">
    <property type="protein sequence ID" value="KRX09578.1"/>
    <property type="molecule type" value="Genomic_DNA"/>
</dbReference>
<dbReference type="PANTHER" id="PTHR47664">
    <property type="entry name" value="NLPC_P60 DOMAIN-CONTAINING PROTEIN"/>
    <property type="match status" value="1"/>
</dbReference>
<dbReference type="InParanoid" id="A0A0V0R5E0"/>
<dbReference type="Proteomes" id="UP000054937">
    <property type="component" value="Unassembled WGS sequence"/>
</dbReference>
<name>A0A0V0R5E0_PSEPJ</name>
<dbReference type="AlphaFoldDB" id="A0A0V0R5E0"/>
<proteinExistence type="predicted"/>
<dbReference type="SUPFAM" id="SSF56059">
    <property type="entry name" value="Glutathione synthetase ATP-binding domain-like"/>
    <property type="match status" value="1"/>
</dbReference>
<protein>
    <recommendedName>
        <fullName evidence="3">Tubulin-tyrosine ligase/Tubulin polyglutamylase</fullName>
    </recommendedName>
</protein>
<organism evidence="1 2">
    <name type="scientific">Pseudocohnilembus persalinus</name>
    <name type="common">Ciliate</name>
    <dbReference type="NCBI Taxonomy" id="266149"/>
    <lineage>
        <taxon>Eukaryota</taxon>
        <taxon>Sar</taxon>
        <taxon>Alveolata</taxon>
        <taxon>Ciliophora</taxon>
        <taxon>Intramacronucleata</taxon>
        <taxon>Oligohymenophorea</taxon>
        <taxon>Scuticociliatia</taxon>
        <taxon>Philasterida</taxon>
        <taxon>Pseudocohnilembidae</taxon>
        <taxon>Pseudocohnilembus</taxon>
    </lineage>
</organism>
<dbReference type="Pfam" id="PF03133">
    <property type="entry name" value="TTL"/>
    <property type="match status" value="1"/>
</dbReference>
<sequence length="532" mass="63639">MIQIDALKVHLCQKYEEQKGLKHINCTIKCSNEIESKSFDNKDLTKMLKCQKRQLKKKLNISNEFDSNPEKRIENVRNQKQFMNIDREKQEIYKQNPMLHDGRSLVKLDCQKIEKKKLVKILFNFKRHLVLTYFNSRCDFEILGREKRRTRKYNFKWAYYHSFIKDKNDKRKYQLVNHIEGIQKSIWEKEALVNTLKEYDQKQLYNFNSSNIHFKTYSININSKSYDDQELEFMKKIKRGFWITKNPEGAQGLGIQVFKNLRELKKSIRKLKSQNIKQQRGSIQQYSFVQEYLANPLLLNKKKMDLRGFVLIASMDPFVVLYQDGFVRTCIEDYDVNFNDFDQQAAFKHLTNKSFQKKHPKFSQLKEQILINADDFKNRLKQEYNLDDNKLIDMQKEKHKVIAYTLMAAKEKLNHEKGVFQLLGVDIMWDENFNAKLIEVNTKANLLVELKTHKYVFPQMIQSTLDLILETMSDYTTLRTKWEYPEKLELGKWEIVINEATGYNVLNDYLLSTETKQTNDIFKQDIQYNLEL</sequence>
<comment type="caution">
    <text evidence="1">The sequence shown here is derived from an EMBL/GenBank/DDBJ whole genome shotgun (WGS) entry which is preliminary data.</text>
</comment>